<evidence type="ECO:0000256" key="1">
    <source>
        <dbReference type="ARBA" id="ARBA00004251"/>
    </source>
</evidence>
<dbReference type="SMART" id="SM00369">
    <property type="entry name" value="LRR_TYP"/>
    <property type="match status" value="8"/>
</dbReference>
<evidence type="ECO:0000256" key="11">
    <source>
        <dbReference type="ARBA" id="ARBA00022737"/>
    </source>
</evidence>
<dbReference type="Gene3D" id="1.10.510.10">
    <property type="entry name" value="Transferase(Phosphotransferase) domain 1"/>
    <property type="match status" value="1"/>
</dbReference>
<keyword evidence="17" id="KW-0675">Receptor</keyword>
<dbReference type="AlphaFoldDB" id="A0AAE0EJZ0"/>
<dbReference type="FunFam" id="3.80.10.10:FF:000288">
    <property type="entry name" value="LRR receptor-like serine/threonine-protein kinase EFR"/>
    <property type="match status" value="1"/>
</dbReference>
<keyword evidence="6" id="KW-0597">Phosphoprotein</keyword>
<evidence type="ECO:0000256" key="6">
    <source>
        <dbReference type="ARBA" id="ARBA00022553"/>
    </source>
</evidence>
<evidence type="ECO:0000256" key="8">
    <source>
        <dbReference type="ARBA" id="ARBA00022679"/>
    </source>
</evidence>
<keyword evidence="26" id="KW-1185">Reference proteome</keyword>
<dbReference type="InterPro" id="IPR011009">
    <property type="entry name" value="Kinase-like_dom_sf"/>
</dbReference>
<dbReference type="FunFam" id="3.80.10.10:FF:000101">
    <property type="entry name" value="LRR receptor-like serine/threonine-protein kinase ERECTA"/>
    <property type="match status" value="1"/>
</dbReference>
<keyword evidence="10 23" id="KW-0732">Signal</keyword>
<evidence type="ECO:0000256" key="4">
    <source>
        <dbReference type="ARBA" id="ARBA00022475"/>
    </source>
</evidence>
<keyword evidence="5" id="KW-0723">Serine/threonine-protein kinase</keyword>
<evidence type="ECO:0000256" key="14">
    <source>
        <dbReference type="ARBA" id="ARBA00022840"/>
    </source>
</evidence>
<evidence type="ECO:0000256" key="3">
    <source>
        <dbReference type="ARBA" id="ARBA00012513"/>
    </source>
</evidence>
<dbReference type="GO" id="GO:0051606">
    <property type="term" value="P:detection of stimulus"/>
    <property type="evidence" value="ECO:0007669"/>
    <property type="project" value="UniProtKB-ARBA"/>
</dbReference>
<dbReference type="SUPFAM" id="SSF52058">
    <property type="entry name" value="L domain-like"/>
    <property type="match status" value="2"/>
</dbReference>
<comment type="subcellular location">
    <subcellularLocation>
        <location evidence="1">Cell membrane</location>
        <topology evidence="1">Single-pass type I membrane protein</topology>
    </subcellularLocation>
</comment>
<dbReference type="EC" id="2.7.11.1" evidence="3"/>
<dbReference type="PANTHER" id="PTHR27008:SF357">
    <property type="entry name" value="PROTEIN KINASE DOMAIN-CONTAINING PROTEIN"/>
    <property type="match status" value="1"/>
</dbReference>
<comment type="caution">
    <text evidence="25">The sequence shown here is derived from an EMBL/GenBank/DDBJ whole genome shotgun (WGS) entry which is preliminary data.</text>
</comment>
<dbReference type="InterPro" id="IPR051809">
    <property type="entry name" value="Plant_receptor-like_S/T_kinase"/>
</dbReference>
<dbReference type="Gene3D" id="3.30.200.20">
    <property type="entry name" value="Phosphorylase Kinase, domain 1"/>
    <property type="match status" value="1"/>
</dbReference>
<dbReference type="Pfam" id="PF08263">
    <property type="entry name" value="LRRNT_2"/>
    <property type="match status" value="1"/>
</dbReference>
<evidence type="ECO:0000256" key="22">
    <source>
        <dbReference type="SAM" id="Phobius"/>
    </source>
</evidence>
<reference evidence="25" key="1">
    <citation type="journal article" date="2023" name="Plant J.">
        <title>Genome sequences and population genomics provide insights into the demographic history, inbreeding, and mutation load of two 'living fossil' tree species of Dipteronia.</title>
        <authorList>
            <person name="Feng Y."/>
            <person name="Comes H.P."/>
            <person name="Chen J."/>
            <person name="Zhu S."/>
            <person name="Lu R."/>
            <person name="Zhang X."/>
            <person name="Li P."/>
            <person name="Qiu J."/>
            <person name="Olsen K.M."/>
            <person name="Qiu Y."/>
        </authorList>
    </citation>
    <scope>NUCLEOTIDE SEQUENCE</scope>
    <source>
        <strain evidence="25">NBL</strain>
    </source>
</reference>
<keyword evidence="15 22" id="KW-1133">Transmembrane helix</keyword>
<dbReference type="InterPro" id="IPR003591">
    <property type="entry name" value="Leu-rich_rpt_typical-subtyp"/>
</dbReference>
<name>A0AAE0EJZ0_9ROSI</name>
<evidence type="ECO:0000256" key="16">
    <source>
        <dbReference type="ARBA" id="ARBA00023136"/>
    </source>
</evidence>
<dbReference type="Gene3D" id="3.80.10.10">
    <property type="entry name" value="Ribonuclease Inhibitor"/>
    <property type="match status" value="4"/>
</dbReference>
<dbReference type="GO" id="GO:0005524">
    <property type="term" value="F:ATP binding"/>
    <property type="evidence" value="ECO:0007669"/>
    <property type="project" value="UniProtKB-UniRule"/>
</dbReference>
<evidence type="ECO:0000256" key="5">
    <source>
        <dbReference type="ARBA" id="ARBA00022527"/>
    </source>
</evidence>
<keyword evidence="12 21" id="KW-0547">Nucleotide-binding</keyword>
<dbReference type="Pfam" id="PF13855">
    <property type="entry name" value="LRR_8"/>
    <property type="match status" value="3"/>
</dbReference>
<dbReference type="PROSITE" id="PS00108">
    <property type="entry name" value="PROTEIN_KINASE_ST"/>
    <property type="match status" value="1"/>
</dbReference>
<keyword evidence="7" id="KW-0433">Leucine-rich repeat</keyword>
<keyword evidence="9 22" id="KW-0812">Transmembrane</keyword>
<evidence type="ECO:0000256" key="10">
    <source>
        <dbReference type="ARBA" id="ARBA00022729"/>
    </source>
</evidence>
<dbReference type="InterPro" id="IPR001611">
    <property type="entry name" value="Leu-rich_rpt"/>
</dbReference>
<evidence type="ECO:0000259" key="24">
    <source>
        <dbReference type="PROSITE" id="PS50011"/>
    </source>
</evidence>
<keyword evidence="14 21" id="KW-0067">ATP-binding</keyword>
<dbReference type="FunFam" id="3.80.10.10:FF:000470">
    <property type="entry name" value="LRR receptor-like serine/threonine-protein kinase RPK2"/>
    <property type="match status" value="1"/>
</dbReference>
<keyword evidence="18" id="KW-0325">Glycoprotein</keyword>
<evidence type="ECO:0000256" key="23">
    <source>
        <dbReference type="SAM" id="SignalP"/>
    </source>
</evidence>
<evidence type="ECO:0000256" key="20">
    <source>
        <dbReference type="ARBA" id="ARBA00048679"/>
    </source>
</evidence>
<feature type="signal peptide" evidence="23">
    <location>
        <begin position="1"/>
        <end position="27"/>
    </location>
</feature>
<feature type="chain" id="PRO_5041899342" description="non-specific serine/threonine protein kinase" evidence="23">
    <location>
        <begin position="28"/>
        <end position="1016"/>
    </location>
</feature>
<dbReference type="PROSITE" id="PS50011">
    <property type="entry name" value="PROTEIN_KINASE_DOM"/>
    <property type="match status" value="1"/>
</dbReference>
<dbReference type="SMART" id="SM00365">
    <property type="entry name" value="LRR_SD22"/>
    <property type="match status" value="6"/>
</dbReference>
<keyword evidence="11" id="KW-0677">Repeat</keyword>
<dbReference type="InterPro" id="IPR017441">
    <property type="entry name" value="Protein_kinase_ATP_BS"/>
</dbReference>
<gene>
    <name evidence="25" type="ORF">Dsin_003159</name>
</gene>
<keyword evidence="16 22" id="KW-0472">Membrane</keyword>
<evidence type="ECO:0000256" key="13">
    <source>
        <dbReference type="ARBA" id="ARBA00022777"/>
    </source>
</evidence>
<dbReference type="InterPro" id="IPR000719">
    <property type="entry name" value="Prot_kinase_dom"/>
</dbReference>
<feature type="domain" description="Protein kinase" evidence="24">
    <location>
        <begin position="709"/>
        <end position="1016"/>
    </location>
</feature>
<organism evidence="25 26">
    <name type="scientific">Dipteronia sinensis</name>
    <dbReference type="NCBI Taxonomy" id="43782"/>
    <lineage>
        <taxon>Eukaryota</taxon>
        <taxon>Viridiplantae</taxon>
        <taxon>Streptophyta</taxon>
        <taxon>Embryophyta</taxon>
        <taxon>Tracheophyta</taxon>
        <taxon>Spermatophyta</taxon>
        <taxon>Magnoliopsida</taxon>
        <taxon>eudicotyledons</taxon>
        <taxon>Gunneridae</taxon>
        <taxon>Pentapetalae</taxon>
        <taxon>rosids</taxon>
        <taxon>malvids</taxon>
        <taxon>Sapindales</taxon>
        <taxon>Sapindaceae</taxon>
        <taxon>Hippocastanoideae</taxon>
        <taxon>Acereae</taxon>
        <taxon>Dipteronia</taxon>
    </lineage>
</organism>
<dbReference type="InterPro" id="IPR032675">
    <property type="entry name" value="LRR_dom_sf"/>
</dbReference>
<dbReference type="SUPFAM" id="SSF56112">
    <property type="entry name" value="Protein kinase-like (PK-like)"/>
    <property type="match status" value="1"/>
</dbReference>
<dbReference type="GO" id="GO:0005886">
    <property type="term" value="C:plasma membrane"/>
    <property type="evidence" value="ECO:0007669"/>
    <property type="project" value="UniProtKB-SubCell"/>
</dbReference>
<dbReference type="GO" id="GO:0004674">
    <property type="term" value="F:protein serine/threonine kinase activity"/>
    <property type="evidence" value="ECO:0007669"/>
    <property type="project" value="UniProtKB-KW"/>
</dbReference>
<dbReference type="FunFam" id="3.30.200.20:FF:000432">
    <property type="entry name" value="LRR receptor-like serine/threonine-protein kinase EFR"/>
    <property type="match status" value="1"/>
</dbReference>
<dbReference type="Pfam" id="PF00560">
    <property type="entry name" value="LRR_1"/>
    <property type="match status" value="5"/>
</dbReference>
<evidence type="ECO:0000256" key="12">
    <source>
        <dbReference type="ARBA" id="ARBA00022741"/>
    </source>
</evidence>
<dbReference type="InterPro" id="IPR008271">
    <property type="entry name" value="Ser/Thr_kinase_AS"/>
</dbReference>
<dbReference type="PANTHER" id="PTHR27008">
    <property type="entry name" value="OS04G0122200 PROTEIN"/>
    <property type="match status" value="1"/>
</dbReference>
<evidence type="ECO:0000313" key="26">
    <source>
        <dbReference type="Proteomes" id="UP001281410"/>
    </source>
</evidence>
<evidence type="ECO:0000256" key="21">
    <source>
        <dbReference type="PROSITE-ProRule" id="PRU10141"/>
    </source>
</evidence>
<evidence type="ECO:0000256" key="9">
    <source>
        <dbReference type="ARBA" id="ARBA00022692"/>
    </source>
</evidence>
<feature type="transmembrane region" description="Helical" evidence="22">
    <location>
        <begin position="645"/>
        <end position="667"/>
    </location>
</feature>
<evidence type="ECO:0000256" key="2">
    <source>
        <dbReference type="ARBA" id="ARBA00008684"/>
    </source>
</evidence>
<dbReference type="EMBL" id="JANJYJ010000001">
    <property type="protein sequence ID" value="KAK3231278.1"/>
    <property type="molecule type" value="Genomic_DNA"/>
</dbReference>
<protein>
    <recommendedName>
        <fullName evidence="3">non-specific serine/threonine protein kinase</fullName>
        <ecNumber evidence="3">2.7.11.1</ecNumber>
    </recommendedName>
</protein>
<evidence type="ECO:0000256" key="18">
    <source>
        <dbReference type="ARBA" id="ARBA00023180"/>
    </source>
</evidence>
<comment type="catalytic activity">
    <reaction evidence="20">
        <text>L-seryl-[protein] + ATP = O-phospho-L-seryl-[protein] + ADP + H(+)</text>
        <dbReference type="Rhea" id="RHEA:17989"/>
        <dbReference type="Rhea" id="RHEA-COMP:9863"/>
        <dbReference type="Rhea" id="RHEA-COMP:11604"/>
        <dbReference type="ChEBI" id="CHEBI:15378"/>
        <dbReference type="ChEBI" id="CHEBI:29999"/>
        <dbReference type="ChEBI" id="CHEBI:30616"/>
        <dbReference type="ChEBI" id="CHEBI:83421"/>
        <dbReference type="ChEBI" id="CHEBI:456216"/>
        <dbReference type="EC" id="2.7.11.1"/>
    </reaction>
</comment>
<dbReference type="SMART" id="SM00220">
    <property type="entry name" value="S_TKc"/>
    <property type="match status" value="1"/>
</dbReference>
<dbReference type="FunFam" id="1.10.510.10:FF:000358">
    <property type="entry name" value="Putative leucine-rich repeat receptor-like serine/threonine-protein kinase"/>
    <property type="match status" value="1"/>
</dbReference>
<dbReference type="Pfam" id="PF00069">
    <property type="entry name" value="Pkinase"/>
    <property type="match status" value="1"/>
</dbReference>
<evidence type="ECO:0000256" key="7">
    <source>
        <dbReference type="ARBA" id="ARBA00022614"/>
    </source>
</evidence>
<evidence type="ECO:0000256" key="17">
    <source>
        <dbReference type="ARBA" id="ARBA00023170"/>
    </source>
</evidence>
<dbReference type="PROSITE" id="PS00107">
    <property type="entry name" value="PROTEIN_KINASE_ATP"/>
    <property type="match status" value="1"/>
</dbReference>
<comment type="catalytic activity">
    <reaction evidence="19">
        <text>L-threonyl-[protein] + ATP = O-phospho-L-threonyl-[protein] + ADP + H(+)</text>
        <dbReference type="Rhea" id="RHEA:46608"/>
        <dbReference type="Rhea" id="RHEA-COMP:11060"/>
        <dbReference type="Rhea" id="RHEA-COMP:11605"/>
        <dbReference type="ChEBI" id="CHEBI:15378"/>
        <dbReference type="ChEBI" id="CHEBI:30013"/>
        <dbReference type="ChEBI" id="CHEBI:30616"/>
        <dbReference type="ChEBI" id="CHEBI:61977"/>
        <dbReference type="ChEBI" id="CHEBI:456216"/>
        <dbReference type="EC" id="2.7.11.1"/>
    </reaction>
</comment>
<keyword evidence="4" id="KW-1003">Cell membrane</keyword>
<dbReference type="InterPro" id="IPR013210">
    <property type="entry name" value="LRR_N_plant-typ"/>
</dbReference>
<comment type="similarity">
    <text evidence="2">Belongs to the protein kinase superfamily. Ser/Thr protein kinase family.</text>
</comment>
<dbReference type="Proteomes" id="UP001281410">
    <property type="component" value="Unassembled WGS sequence"/>
</dbReference>
<keyword evidence="8" id="KW-0808">Transferase</keyword>
<accession>A0AAE0EJZ0</accession>
<evidence type="ECO:0000256" key="15">
    <source>
        <dbReference type="ARBA" id="ARBA00022989"/>
    </source>
</evidence>
<keyword evidence="13" id="KW-0418">Kinase</keyword>
<feature type="binding site" evidence="21">
    <location>
        <position position="737"/>
    </location>
    <ligand>
        <name>ATP</name>
        <dbReference type="ChEBI" id="CHEBI:30616"/>
    </ligand>
</feature>
<evidence type="ECO:0000256" key="19">
    <source>
        <dbReference type="ARBA" id="ARBA00047899"/>
    </source>
</evidence>
<sequence length="1016" mass="110971">MSYNSIVYLPCLVFFLSSHCSFCFVNAAELSIVTDKEALLSFKSLVSTDPSDLLFSWNNSNSNPCNWTGVYCDEVMQRVSRLDLSGFRLAGYISPYIGNLSFLGFLQLQENHLTGIIPDQIGDLSSLVVLNLSSNSIRGTIPLNITMCLNLRILDLTGNKISGAIPEGLSHLLNLESLKLSQNQLSGKIPTSISNLTSLLTLNLATNELVGMIPGNLGRLQNLRFLDLSINHLTGTVPPSLYNISSLIYFAVASNQLWGEIPSDVGEKLPNLLNFNFCINKFTSSIPGSLHNLTNIQSIRLAHNDLSGSVPPGLENLVELLMYNVGFNQIVSSGNEGLKFITRLTNNTRLRFLAIGDNLLEGVIPDSIGNLSNSLTNLYMGGNYIHGRIPASISHLNNLALLNLSNNYLSGEIPREIGQLVEMQELYLAANKITGSIPNSLGNLRKLSVIDLSANNLVGRIPTTFVGFQKLLWMDLSDNRLNASIPKEVFSLSSLTTLLNLSNNLLSGPLPQEIEALESVVAIDLSNNSLRGSIPYVIGNCKSLEELFMANNMFSGIIPDTVGKVKGLAILDLSLNQLSGTIPRSLQNLHALQLLNLSFNNLEGLVPTDGIFKSLSRVKVEGNPKLCLNLPCDGKGGNKTRSTSVYIFVPITIAIVVCSLLGLSLCVMKKNSKILPTPSLAKIMPTSGLLKVQHKTISYDELRLATGTFSPKNLIGNGSFGSVYKGCLREGTAVAVKVLDMDRERSWNSFSAECEALKNVRHRNIVKLITSCSSIDNKGVEFLALVYEFMSNGSLDDWIEGRRRHSTGEPFGFMERLNVAIDIASAVEYLHHDCKNPVVHCDLKPSNVLLHYNMTAKVGDFGLARLLIDRASGVQSITCSNRLKGSIGYIPPEYGQGVKPTTSGDVYSYGVMLLELFTGKSPTSRDFNGEMNLIKWVQSAFPTHTEQVLDTELLQPLMCQTISIKPGKQLECLISVIGVGLSCTVDSQVERISMRDALHKLKIVRDTLVKPTLISL</sequence>
<proteinExistence type="inferred from homology"/>
<evidence type="ECO:0000313" key="25">
    <source>
        <dbReference type="EMBL" id="KAK3231278.1"/>
    </source>
</evidence>